<accession>A0A2X4WHX8</accession>
<evidence type="ECO:0000256" key="7">
    <source>
        <dbReference type="SAM" id="Phobius"/>
    </source>
</evidence>
<dbReference type="Gene3D" id="2.60.40.740">
    <property type="match status" value="1"/>
</dbReference>
<evidence type="ECO:0000259" key="8">
    <source>
        <dbReference type="PROSITE" id="PS50847"/>
    </source>
</evidence>
<feature type="compositionally biased region" description="Polar residues" evidence="6">
    <location>
        <begin position="999"/>
        <end position="1010"/>
    </location>
</feature>
<evidence type="ECO:0000256" key="4">
    <source>
        <dbReference type="ARBA" id="ARBA00022729"/>
    </source>
</evidence>
<dbReference type="InterPro" id="IPR019931">
    <property type="entry name" value="LPXTG_anchor"/>
</dbReference>
<keyword evidence="5" id="KW-0572">Peptidoglycan-anchor</keyword>
<feature type="region of interest" description="Disordered" evidence="6">
    <location>
        <begin position="995"/>
        <end position="1018"/>
    </location>
</feature>
<dbReference type="PROSITE" id="PS50847">
    <property type="entry name" value="GRAM_POS_ANCHORING"/>
    <property type="match status" value="1"/>
</dbReference>
<dbReference type="NCBIfam" id="TIGR04226">
    <property type="entry name" value="RrgB_K2N_iso_D2"/>
    <property type="match status" value="1"/>
</dbReference>
<keyword evidence="7" id="KW-1133">Transmembrane helix</keyword>
<protein>
    <submittedName>
        <fullName evidence="9">Lpxtg-motif cell wall anchor domain-containing protein</fullName>
    </submittedName>
</protein>
<feature type="transmembrane region" description="Helical" evidence="7">
    <location>
        <begin position="1371"/>
        <end position="1389"/>
    </location>
</feature>
<keyword evidence="7" id="KW-0812">Transmembrane</keyword>
<feature type="region of interest" description="Disordered" evidence="6">
    <location>
        <begin position="133"/>
        <end position="184"/>
    </location>
</feature>
<dbReference type="Pfam" id="PF20596">
    <property type="entry name" value="pAdhesive_11"/>
    <property type="match status" value="1"/>
</dbReference>
<dbReference type="Gene3D" id="2.60.40.10">
    <property type="entry name" value="Immunoglobulins"/>
    <property type="match status" value="1"/>
</dbReference>
<dbReference type="InterPro" id="IPR013783">
    <property type="entry name" value="Ig-like_fold"/>
</dbReference>
<dbReference type="STRING" id="1348624.GCA_001591545_03169"/>
<keyword evidence="7" id="KW-0472">Membrane</keyword>
<name>A0A2X4WHX8_LEDLE</name>
<organism evidence="9 10">
    <name type="scientific">Lederbergia lenta</name>
    <name type="common">Bacillus lentus</name>
    <dbReference type="NCBI Taxonomy" id="1467"/>
    <lineage>
        <taxon>Bacteria</taxon>
        <taxon>Bacillati</taxon>
        <taxon>Bacillota</taxon>
        <taxon>Bacilli</taxon>
        <taxon>Bacillales</taxon>
        <taxon>Bacillaceae</taxon>
        <taxon>Lederbergia</taxon>
    </lineage>
</organism>
<dbReference type="KEGG" id="blen:NCTC4824_03763"/>
<dbReference type="Pfam" id="PF17802">
    <property type="entry name" value="SpaA"/>
    <property type="match status" value="1"/>
</dbReference>
<feature type="domain" description="Gram-positive cocci surface proteins LPxTG" evidence="8">
    <location>
        <begin position="1362"/>
        <end position="1396"/>
    </location>
</feature>
<dbReference type="InterPro" id="IPR041033">
    <property type="entry name" value="SpaA_PFL_dom_1"/>
</dbReference>
<dbReference type="EMBL" id="LS483476">
    <property type="protein sequence ID" value="SQI62751.1"/>
    <property type="molecule type" value="Genomic_DNA"/>
</dbReference>
<dbReference type="NCBIfam" id="TIGR01167">
    <property type="entry name" value="LPXTG_anchor"/>
    <property type="match status" value="1"/>
</dbReference>
<keyword evidence="4" id="KW-0732">Signal</keyword>
<dbReference type="Proteomes" id="UP000249134">
    <property type="component" value="Chromosome 1"/>
</dbReference>
<keyword evidence="3" id="KW-0964">Secreted</keyword>
<evidence type="ECO:0000256" key="1">
    <source>
        <dbReference type="ARBA" id="ARBA00004168"/>
    </source>
</evidence>
<comment type="subcellular location">
    <subcellularLocation>
        <location evidence="1">Secreted</location>
        <location evidence="1">Cell wall</location>
        <topology evidence="1">Peptidoglycan-anchor</topology>
    </subcellularLocation>
</comment>
<proteinExistence type="predicted"/>
<dbReference type="SUPFAM" id="SSF49478">
    <property type="entry name" value="Cna protein B-type domain"/>
    <property type="match status" value="1"/>
</dbReference>
<evidence type="ECO:0000256" key="5">
    <source>
        <dbReference type="ARBA" id="ARBA00023088"/>
    </source>
</evidence>
<keyword evidence="2" id="KW-0134">Cell wall</keyword>
<evidence type="ECO:0000313" key="9">
    <source>
        <dbReference type="EMBL" id="SQI62751.1"/>
    </source>
</evidence>
<keyword evidence="10" id="KW-1185">Reference proteome</keyword>
<evidence type="ECO:0000256" key="6">
    <source>
        <dbReference type="SAM" id="MobiDB-lite"/>
    </source>
</evidence>
<gene>
    <name evidence="9" type="ORF">NCTC4824_03763</name>
</gene>
<evidence type="ECO:0000256" key="3">
    <source>
        <dbReference type="ARBA" id="ARBA00022525"/>
    </source>
</evidence>
<dbReference type="InterPro" id="IPR046771">
    <property type="entry name" value="pAdhesive_11"/>
</dbReference>
<evidence type="ECO:0000256" key="2">
    <source>
        <dbReference type="ARBA" id="ARBA00022512"/>
    </source>
</evidence>
<feature type="compositionally biased region" description="Basic and acidic residues" evidence="6">
    <location>
        <begin position="167"/>
        <end position="179"/>
    </location>
</feature>
<feature type="compositionally biased region" description="Basic and acidic residues" evidence="6">
    <location>
        <begin position="144"/>
        <end position="159"/>
    </location>
</feature>
<reference evidence="9 10" key="1">
    <citation type="submission" date="2018-06" db="EMBL/GenBank/DDBJ databases">
        <authorList>
            <consortium name="Pathogen Informatics"/>
            <person name="Doyle S."/>
        </authorList>
    </citation>
    <scope>NUCLEOTIDE SEQUENCE [LARGE SCALE GENOMIC DNA]</scope>
    <source>
        <strain evidence="9 10">NCTC4824</strain>
    </source>
</reference>
<evidence type="ECO:0000313" key="10">
    <source>
        <dbReference type="Proteomes" id="UP000249134"/>
    </source>
</evidence>
<sequence length="1396" mass="154418">MKKTFLVILVFLLTFQGILPAVGATINTDKDLFHIDVEPNASSEQAIINISAMNDSIESMEVALPKESNFSKEILVSETIELKYDGNSHKVTIKRLDDQTNLTAKIVLTNLTETNILQVQGIVKGEETSREEFQFNIPQVTATKETDQQAEEKQARDEELGNEENSSESRSDSLSKSESEETLIEDIEEEETKANKEVKTSIHTAQLITPYSGNLNVDIDITPQNNIVLSGNAAGYNLVLKVTGSRTEYTNARVVVDLPITDFTSFTQDVSELIIDGVTPIYNESTKQLIYEFDSIRSGRSYETLIKVNTENGISPQGAELTAQASFEANNQPKITEDAVVKIDASSSISVSKKFKETRLSGKVQKAPFPGSYTIWDIKVSIPKKDIGQMYLKEGSKIVIKDTFSNGLTFYDVMDDTPTPTLSGRTLTWEFDAPTLAEQMQADGEFFIVDLRVRLQVTNNNTLVGTTQENSVNVSGTFIDNKTITADAKDSIYISSKPEDTGEVKGNVYIPSFIGPSNNNGEFGDNDIKDPNPAVYDDAYLGFRHGINSLQAGKVHDFTAYATIIRIDQNLIFQVLRTPGDWRYMPTTAFNVTPPIPLEREPEFKIVAKVNGAERTLVENAKSAATYTRENLGLSPSDQVSEIKFDFTYAPAGLSAGSWAQYFFNVKPGTIGQVENTFNIFGKDYEGKAFSYENSDDHARVASPRHATIVPRPVDQPPIGKVGVELLAHDGGEITHGENRVKVTLSNMGSSVLTMSGPLEAVILMPSGVTLNQNPNAEYTNTDGAPSNGQYEILDMDYNGSGRQLVKINWDDDRIRIGKDLTAELDITVSKGAPNTLQFDVYGFSGDEVLGAPTTSGGTVTDTILQQDSEDLNRNGNTEQPRLKSGNIYMIRGQYDIQTEKLVKGELDDDFTHFGHTTPGGSIEYLMKLTNTTGVDITKMVLIDVLPSVGDLGITDNVDRGSKFTPKMTNSIVLPEEWKNKVNVLYSTAKNPKRDDLTKNTSYPDSTTKLINPAGAENPNWMTEDEVIDWSAIHSFKIELKEGIEWVKGHDMQIQFRMQAPSEFEVDREVLDAAIEKTERAAWNSFAVATDHGQPVEPLRVGVYMDYEIEDPTVDKTINDQKETVELANRNEHFTWKVAYDFGNYTTNWQSVVLSDQIHELLDIESVQVIDQDGQDVTANGELDQTDNLVKFTLNQKNGSFAYLKDQTYTLVIDSKIKSTATDEELEPFIQSDGIPNKGLLSIDDKPTESNEVKVKPPVLGDVKIIKVDEDTGEVLQGAEFELRKCSAADSVAEECQVVKSGITGATGELAFNELEKGHYKLIETKAPDGYRLLTNPKDIEITDSNRVIELKIENKKSGWELPNTGGIGAFIFYLVGGLLMAGSLLYLLKRKKVNN</sequence>
<dbReference type="InterPro" id="IPR026466">
    <property type="entry name" value="Fim_isopep_form_D2_dom"/>
</dbReference>
<dbReference type="RefSeq" id="WP_066144370.1">
    <property type="nucleotide sequence ID" value="NZ_CBCSGM010000004.1"/>
</dbReference>